<feature type="transmembrane region" description="Helical" evidence="1">
    <location>
        <begin position="21"/>
        <end position="42"/>
    </location>
</feature>
<dbReference type="EMBL" id="GBRH01231243">
    <property type="protein sequence ID" value="JAD66652.1"/>
    <property type="molecule type" value="Transcribed_RNA"/>
</dbReference>
<sequence length="50" mass="5889">MLCLILYQHAVTSPWLTRPRIYMYARFMLLMLSGFLLTVFVCGDPFAEKM</sequence>
<name>A0A0A9C579_ARUDO</name>
<evidence type="ECO:0000313" key="2">
    <source>
        <dbReference type="EMBL" id="JAD66652.1"/>
    </source>
</evidence>
<proteinExistence type="predicted"/>
<dbReference type="AlphaFoldDB" id="A0A0A9C579"/>
<organism evidence="2">
    <name type="scientific">Arundo donax</name>
    <name type="common">Giant reed</name>
    <name type="synonym">Donax arundinaceus</name>
    <dbReference type="NCBI Taxonomy" id="35708"/>
    <lineage>
        <taxon>Eukaryota</taxon>
        <taxon>Viridiplantae</taxon>
        <taxon>Streptophyta</taxon>
        <taxon>Embryophyta</taxon>
        <taxon>Tracheophyta</taxon>
        <taxon>Spermatophyta</taxon>
        <taxon>Magnoliopsida</taxon>
        <taxon>Liliopsida</taxon>
        <taxon>Poales</taxon>
        <taxon>Poaceae</taxon>
        <taxon>PACMAD clade</taxon>
        <taxon>Arundinoideae</taxon>
        <taxon>Arundineae</taxon>
        <taxon>Arundo</taxon>
    </lineage>
</organism>
<accession>A0A0A9C579</accession>
<reference evidence="2" key="2">
    <citation type="journal article" date="2015" name="Data Brief">
        <title>Shoot transcriptome of the giant reed, Arundo donax.</title>
        <authorList>
            <person name="Barrero R.A."/>
            <person name="Guerrero F.D."/>
            <person name="Moolhuijzen P."/>
            <person name="Goolsby J.A."/>
            <person name="Tidwell J."/>
            <person name="Bellgard S.E."/>
            <person name="Bellgard M.I."/>
        </authorList>
    </citation>
    <scope>NUCLEOTIDE SEQUENCE</scope>
    <source>
        <tissue evidence="2">Shoot tissue taken approximately 20 cm above the soil surface</tissue>
    </source>
</reference>
<keyword evidence="1" id="KW-0812">Transmembrane</keyword>
<keyword evidence="1" id="KW-1133">Transmembrane helix</keyword>
<evidence type="ECO:0000256" key="1">
    <source>
        <dbReference type="SAM" id="Phobius"/>
    </source>
</evidence>
<keyword evidence="1" id="KW-0472">Membrane</keyword>
<reference evidence="2" key="1">
    <citation type="submission" date="2014-09" db="EMBL/GenBank/DDBJ databases">
        <authorList>
            <person name="Magalhaes I.L.F."/>
            <person name="Oliveira U."/>
            <person name="Santos F.R."/>
            <person name="Vidigal T.H.D.A."/>
            <person name="Brescovit A.D."/>
            <person name="Santos A.J."/>
        </authorList>
    </citation>
    <scope>NUCLEOTIDE SEQUENCE</scope>
    <source>
        <tissue evidence="2">Shoot tissue taken approximately 20 cm above the soil surface</tissue>
    </source>
</reference>
<protein>
    <submittedName>
        <fullName evidence="2">Uncharacterized protein</fullName>
    </submittedName>
</protein>